<evidence type="ECO:0000256" key="1">
    <source>
        <dbReference type="SAM" id="MobiDB-lite"/>
    </source>
</evidence>
<dbReference type="KEGG" id="cvr:CHLNCDRAFT_58654"/>
<dbReference type="InParanoid" id="E1ZLH6"/>
<keyword evidence="3" id="KW-1185">Reference proteome</keyword>
<protein>
    <submittedName>
        <fullName evidence="2">Expressed protein</fullName>
    </submittedName>
</protein>
<dbReference type="Proteomes" id="UP000008141">
    <property type="component" value="Unassembled WGS sequence"/>
</dbReference>
<reference evidence="2 3" key="1">
    <citation type="journal article" date="2010" name="Plant Cell">
        <title>The Chlorella variabilis NC64A genome reveals adaptation to photosymbiosis, coevolution with viruses, and cryptic sex.</title>
        <authorList>
            <person name="Blanc G."/>
            <person name="Duncan G."/>
            <person name="Agarkova I."/>
            <person name="Borodovsky M."/>
            <person name="Gurnon J."/>
            <person name="Kuo A."/>
            <person name="Lindquist E."/>
            <person name="Lucas S."/>
            <person name="Pangilinan J."/>
            <person name="Polle J."/>
            <person name="Salamov A."/>
            <person name="Terry A."/>
            <person name="Yamada T."/>
            <person name="Dunigan D.D."/>
            <person name="Grigoriev I.V."/>
            <person name="Claverie J.M."/>
            <person name="Van Etten J.L."/>
        </authorList>
    </citation>
    <scope>NUCLEOTIDE SEQUENCE [LARGE SCALE GENOMIC DNA]</scope>
    <source>
        <strain evidence="2 3">NC64A</strain>
    </source>
</reference>
<dbReference type="AlphaFoldDB" id="E1ZLH6"/>
<dbReference type="EMBL" id="GL433852">
    <property type="protein sequence ID" value="EFN53404.1"/>
    <property type="molecule type" value="Genomic_DNA"/>
</dbReference>
<feature type="region of interest" description="Disordered" evidence="1">
    <location>
        <begin position="35"/>
        <end position="56"/>
    </location>
</feature>
<sequence length="348" mass="36799">MNQPVILYALERRQNGAKNVFLTKSDVEGIIRIKQGDQQAPSGRRRRGAGGGAAVQGGAKNYSKKVLQFFQVLKGAGGQDILCRCVKRSGEWRWCPVVPLEELPRVIKEHHERATGFSGVEKLYTHRGKVGKQLGRNRIVCRVVEIKRPFGVTMYRLRSGAGVVEGMHQASRLSKAPPSLASELTFSGTAQRGVPVVSLNVAMAAQPGGGKAAVRCGCRGACTRNCSCKKNGARCGRHCGCITAMNSSLRNTSVTDVPAKRPLAVRVSSKDRKAQATSAGRSARPATGALQDGTLPQASGGGGSGSLSAESSAADLGLLSCGLFEDELEELLLSHSPKTADAASHQLN</sequence>
<organism evidence="3">
    <name type="scientific">Chlorella variabilis</name>
    <name type="common">Green alga</name>
    <dbReference type="NCBI Taxonomy" id="554065"/>
    <lineage>
        <taxon>Eukaryota</taxon>
        <taxon>Viridiplantae</taxon>
        <taxon>Chlorophyta</taxon>
        <taxon>core chlorophytes</taxon>
        <taxon>Trebouxiophyceae</taxon>
        <taxon>Chlorellales</taxon>
        <taxon>Chlorellaceae</taxon>
        <taxon>Chlorella clade</taxon>
        <taxon>Chlorella</taxon>
    </lineage>
</organism>
<evidence type="ECO:0000313" key="3">
    <source>
        <dbReference type="Proteomes" id="UP000008141"/>
    </source>
</evidence>
<evidence type="ECO:0000313" key="2">
    <source>
        <dbReference type="EMBL" id="EFN53404.1"/>
    </source>
</evidence>
<proteinExistence type="predicted"/>
<dbReference type="RefSeq" id="XP_005845506.1">
    <property type="nucleotide sequence ID" value="XM_005845444.1"/>
</dbReference>
<gene>
    <name evidence="2" type="ORF">CHLNCDRAFT_58654</name>
</gene>
<accession>E1ZLH6</accession>
<name>E1ZLH6_CHLVA</name>
<dbReference type="eggNOG" id="ENOG502QSUS">
    <property type="taxonomic scope" value="Eukaryota"/>
</dbReference>
<dbReference type="GeneID" id="17352794"/>
<feature type="region of interest" description="Disordered" evidence="1">
    <location>
        <begin position="265"/>
        <end position="310"/>
    </location>
</feature>
<dbReference type="STRING" id="554065.E1ZLH6"/>